<reference evidence="2 3" key="1">
    <citation type="submission" date="2015-11" db="EMBL/GenBank/DDBJ databases">
        <title>Description and complete genome sequence of a novel strain predominating in hypersaline microbial mats and representing a new family of the Bacteriodetes phylum.</title>
        <authorList>
            <person name="Spring S."/>
            <person name="Bunk B."/>
            <person name="Sproer C."/>
            <person name="Klenk H.-P."/>
        </authorList>
    </citation>
    <scope>NUCLEOTIDE SEQUENCE [LARGE SCALE GENOMIC DNA]</scope>
    <source>
        <strain evidence="2 3">L21-Spi-D4</strain>
    </source>
</reference>
<dbReference type="OrthoDB" id="1515425at2"/>
<feature type="chain" id="PRO_5006599120" evidence="1">
    <location>
        <begin position="24"/>
        <end position="503"/>
    </location>
</feature>
<accession>A0A0S2HV44</accession>
<keyword evidence="1" id="KW-0732">Signal</keyword>
<protein>
    <submittedName>
        <fullName evidence="2">Uncharacterized protein</fullName>
    </submittedName>
</protein>
<evidence type="ECO:0000256" key="1">
    <source>
        <dbReference type="SAM" id="SignalP"/>
    </source>
</evidence>
<proteinExistence type="predicted"/>
<gene>
    <name evidence="2" type="ORF">L21SP5_00239</name>
</gene>
<dbReference type="KEGG" id="blq:L21SP5_00239"/>
<organism evidence="2 3">
    <name type="scientific">Salinivirga cyanobacteriivorans</name>
    <dbReference type="NCBI Taxonomy" id="1307839"/>
    <lineage>
        <taxon>Bacteria</taxon>
        <taxon>Pseudomonadati</taxon>
        <taxon>Bacteroidota</taxon>
        <taxon>Bacteroidia</taxon>
        <taxon>Bacteroidales</taxon>
        <taxon>Salinivirgaceae</taxon>
        <taxon>Salinivirga</taxon>
    </lineage>
</organism>
<keyword evidence="3" id="KW-1185">Reference proteome</keyword>
<name>A0A0S2HV44_9BACT</name>
<dbReference type="AlphaFoldDB" id="A0A0S2HV44"/>
<dbReference type="Proteomes" id="UP000064893">
    <property type="component" value="Chromosome"/>
</dbReference>
<dbReference type="EMBL" id="CP013118">
    <property type="protein sequence ID" value="ALO13919.1"/>
    <property type="molecule type" value="Genomic_DNA"/>
</dbReference>
<dbReference type="STRING" id="1307839.L21SP5_00239"/>
<evidence type="ECO:0000313" key="3">
    <source>
        <dbReference type="Proteomes" id="UP000064893"/>
    </source>
</evidence>
<dbReference type="RefSeq" id="WP_057951522.1">
    <property type="nucleotide sequence ID" value="NZ_CP013118.1"/>
</dbReference>
<feature type="signal peptide" evidence="1">
    <location>
        <begin position="1"/>
        <end position="23"/>
    </location>
</feature>
<evidence type="ECO:0000313" key="2">
    <source>
        <dbReference type="EMBL" id="ALO13919.1"/>
    </source>
</evidence>
<sequence length="503" mass="57726" precursor="true">MNKKQLKILMFIAINSIFISLSAQNSVIEVKMHVTKSNDIKNSQLLAIKEKVHVDQLKAAMDSNYSIIGDTLKVHLSFFDVKAFGPLELNNPISLNAETYVIQWKQHYSVGNHILFLFMNEGDGFEFKQLEISDPLLQNHLFPEVMSFIRQHLPTGNENVVDDGTRFLANAIMPVWTDYTKGAAENLVQDDKYKKNRINRFHGNYGFGFFDLQPANASEVENMKLVNAIYKDENKDEHWFFSNQYIYTDASYISGFAQSKVFNWPISLEESDTIVVIHDHFLYNLLTYVESTGKYDATQKASNWSWEKTDTYDRILTNLSGMSDRTSNDKLILQFDDSYIGNEGGEINILCPAYNNTWCNVFASDLCRNILFQDLFSDITDIESQEYAPWGKHDYANRFHWQIYNNDEVFVEINETTSVTEWDYTKAGYVVYQTAFGNNIVESVNLNLPSSNDVPKKPSGHIATCFNGIEHKVIHAGSSVGINQWYGVQKSHLFLGYILTREL</sequence>